<feature type="region of interest" description="Disordered" evidence="1">
    <location>
        <begin position="1"/>
        <end position="25"/>
    </location>
</feature>
<organism evidence="2 3">
    <name type="scientific">Novipirellula galeiformis</name>
    <dbReference type="NCBI Taxonomy" id="2528004"/>
    <lineage>
        <taxon>Bacteria</taxon>
        <taxon>Pseudomonadati</taxon>
        <taxon>Planctomycetota</taxon>
        <taxon>Planctomycetia</taxon>
        <taxon>Pirellulales</taxon>
        <taxon>Pirellulaceae</taxon>
        <taxon>Novipirellula</taxon>
    </lineage>
</organism>
<sequence>MDGRNNRIKTITSNTEEAEGDSAATFSNDRLRLRSAHLTLAAGDQKGYQYGRHPRVDGCRVAAISIGRLLACPHALAASSN</sequence>
<dbReference type="Proteomes" id="UP000316304">
    <property type="component" value="Unassembled WGS sequence"/>
</dbReference>
<dbReference type="AlphaFoldDB" id="A0A5C6C0B5"/>
<reference evidence="2 3" key="1">
    <citation type="submission" date="2019-02" db="EMBL/GenBank/DDBJ databases">
        <title>Deep-cultivation of Planctomycetes and their phenomic and genomic characterization uncovers novel biology.</title>
        <authorList>
            <person name="Wiegand S."/>
            <person name="Jogler M."/>
            <person name="Boedeker C."/>
            <person name="Pinto D."/>
            <person name="Vollmers J."/>
            <person name="Rivas-Marin E."/>
            <person name="Kohn T."/>
            <person name="Peeters S.H."/>
            <person name="Heuer A."/>
            <person name="Rast P."/>
            <person name="Oberbeckmann S."/>
            <person name="Bunk B."/>
            <person name="Jeske O."/>
            <person name="Meyerdierks A."/>
            <person name="Storesund J.E."/>
            <person name="Kallscheuer N."/>
            <person name="Luecker S."/>
            <person name="Lage O.M."/>
            <person name="Pohl T."/>
            <person name="Merkel B.J."/>
            <person name="Hornburger P."/>
            <person name="Mueller R.-W."/>
            <person name="Bruemmer F."/>
            <person name="Labrenz M."/>
            <person name="Spormann A.M."/>
            <person name="Op Den Camp H."/>
            <person name="Overmann J."/>
            <person name="Amann R."/>
            <person name="Jetten M.S.M."/>
            <person name="Mascher T."/>
            <person name="Medema M.H."/>
            <person name="Devos D.P."/>
            <person name="Kaster A.-K."/>
            <person name="Ovreas L."/>
            <person name="Rohde M."/>
            <person name="Galperin M.Y."/>
            <person name="Jogler C."/>
        </authorList>
    </citation>
    <scope>NUCLEOTIDE SEQUENCE [LARGE SCALE GENOMIC DNA]</scope>
    <source>
        <strain evidence="2 3">Pla52o</strain>
    </source>
</reference>
<evidence type="ECO:0000313" key="3">
    <source>
        <dbReference type="Proteomes" id="UP000316304"/>
    </source>
</evidence>
<dbReference type="EMBL" id="SJPT01000010">
    <property type="protein sequence ID" value="TWU17635.1"/>
    <property type="molecule type" value="Genomic_DNA"/>
</dbReference>
<keyword evidence="3" id="KW-1185">Reference proteome</keyword>
<comment type="caution">
    <text evidence="2">The sequence shown here is derived from an EMBL/GenBank/DDBJ whole genome shotgun (WGS) entry which is preliminary data.</text>
</comment>
<protein>
    <submittedName>
        <fullName evidence="2">Uncharacterized protein</fullName>
    </submittedName>
</protein>
<accession>A0A5C6C0B5</accession>
<evidence type="ECO:0000256" key="1">
    <source>
        <dbReference type="SAM" id="MobiDB-lite"/>
    </source>
</evidence>
<proteinExistence type="predicted"/>
<gene>
    <name evidence="2" type="ORF">Pla52o_48500</name>
</gene>
<name>A0A5C6C0B5_9BACT</name>
<evidence type="ECO:0000313" key="2">
    <source>
        <dbReference type="EMBL" id="TWU17635.1"/>
    </source>
</evidence>